<dbReference type="InterPro" id="IPR036922">
    <property type="entry name" value="Rieske_2Fe-2S_sf"/>
</dbReference>
<name>A0A6N7Z557_9PSEU</name>
<dbReference type="Pfam" id="PF00355">
    <property type="entry name" value="Rieske"/>
    <property type="match status" value="1"/>
</dbReference>
<evidence type="ECO:0000256" key="1">
    <source>
        <dbReference type="ARBA" id="ARBA00008751"/>
    </source>
</evidence>
<evidence type="ECO:0000256" key="6">
    <source>
        <dbReference type="ARBA" id="ARBA00023014"/>
    </source>
</evidence>
<sequence length="449" mass="50081">MEPYVVDDMESSRFVVHRRTMTDAELFECERRLVFDRCWLYLGHESEIREPHSFQTRTLAGRPLLMLRQADGRVAAFINSCTHRGAPVCKEASGKSKFFRCFYHLWTFDTTGALVNVPDEESYGDTLDKRALGLVPVPRLEAYRGFVFVSFDPAIEPLADYLGPAADYLDLVANSAETEVEVIHGTHGWGARANWKMMVENSMDSYHVPFGHKRYLDAITSAGVTFKPADAKSSGGYAAKAGGYVQDLGHGHTVTAGAGGGFGRPASEVVEAKLRARRERLEALHGADYVHRLHAGPRNCFIFPNLFVIDLVMGTTVRLIDPVSVNQMRITGWMVAPRDEDPDLRQYRLDNSLGFWGPAGLASPDDVEIVESCQVACEGAANELGWIQNSRGITRESPLGVDEYQMRTFWRRWNQLVTGTEPKAEKHTVTSTFQLAQPESTELRAAACR</sequence>
<keyword evidence="6" id="KW-0411">Iron-sulfur</keyword>
<comment type="similarity">
    <text evidence="1">Belongs to the bacterial ring-hydroxylating dioxygenase alpha subunit family.</text>
</comment>
<evidence type="ECO:0000256" key="3">
    <source>
        <dbReference type="ARBA" id="ARBA00022723"/>
    </source>
</evidence>
<dbReference type="AlphaFoldDB" id="A0A6N7Z557"/>
<dbReference type="Proteomes" id="UP000440096">
    <property type="component" value="Unassembled WGS sequence"/>
</dbReference>
<keyword evidence="5" id="KW-0408">Iron</keyword>
<dbReference type="InterPro" id="IPR001663">
    <property type="entry name" value="Rng_hydr_dOase-A"/>
</dbReference>
<dbReference type="PANTHER" id="PTHR43756">
    <property type="entry name" value="CHOLINE MONOOXYGENASE, CHLOROPLASTIC"/>
    <property type="match status" value="1"/>
</dbReference>
<evidence type="ECO:0000256" key="4">
    <source>
        <dbReference type="ARBA" id="ARBA00023002"/>
    </source>
</evidence>
<dbReference type="GO" id="GO:0016705">
    <property type="term" value="F:oxidoreductase activity, acting on paired donors, with incorporation or reduction of molecular oxygen"/>
    <property type="evidence" value="ECO:0007669"/>
    <property type="project" value="UniProtKB-ARBA"/>
</dbReference>
<gene>
    <name evidence="8" type="ORF">GKO32_16905</name>
</gene>
<dbReference type="GO" id="GO:0005506">
    <property type="term" value="F:iron ion binding"/>
    <property type="evidence" value="ECO:0007669"/>
    <property type="project" value="InterPro"/>
</dbReference>
<protein>
    <submittedName>
        <fullName evidence="8">Rieske 2Fe-2S domain-containing protein</fullName>
    </submittedName>
</protein>
<dbReference type="OrthoDB" id="5243643at2"/>
<evidence type="ECO:0000313" key="9">
    <source>
        <dbReference type="Proteomes" id="UP000440096"/>
    </source>
</evidence>
<dbReference type="CDD" id="cd03469">
    <property type="entry name" value="Rieske_RO_Alpha_N"/>
    <property type="match status" value="1"/>
</dbReference>
<dbReference type="Gene3D" id="3.90.380.10">
    <property type="entry name" value="Naphthalene 1,2-dioxygenase Alpha Subunit, Chain A, domain 1"/>
    <property type="match status" value="1"/>
</dbReference>
<accession>A0A6N7Z557</accession>
<dbReference type="Gene3D" id="2.102.10.10">
    <property type="entry name" value="Rieske [2Fe-2S] iron-sulphur domain"/>
    <property type="match status" value="1"/>
</dbReference>
<dbReference type="PANTHER" id="PTHR43756:SF1">
    <property type="entry name" value="3-PHENYLPROPIONATE_CINNAMIC ACID DIOXYGENASE SUBUNIT ALPHA"/>
    <property type="match status" value="1"/>
</dbReference>
<reference evidence="8 9" key="1">
    <citation type="submission" date="2019-11" db="EMBL/GenBank/DDBJ databases">
        <title>Draft genome of Amycolatopsis RM579.</title>
        <authorList>
            <person name="Duangmal K."/>
            <person name="Mingma R."/>
        </authorList>
    </citation>
    <scope>NUCLEOTIDE SEQUENCE [LARGE SCALE GENOMIC DNA]</scope>
    <source>
        <strain evidence="8 9">RM579</strain>
    </source>
</reference>
<organism evidence="8 9">
    <name type="scientific">Amycolatopsis pithecellobii</name>
    <dbReference type="NCBI Taxonomy" id="664692"/>
    <lineage>
        <taxon>Bacteria</taxon>
        <taxon>Bacillati</taxon>
        <taxon>Actinomycetota</taxon>
        <taxon>Actinomycetes</taxon>
        <taxon>Pseudonocardiales</taxon>
        <taxon>Pseudonocardiaceae</taxon>
        <taxon>Amycolatopsis</taxon>
    </lineage>
</organism>
<evidence type="ECO:0000313" key="8">
    <source>
        <dbReference type="EMBL" id="MTD55644.1"/>
    </source>
</evidence>
<proteinExistence type="inferred from homology"/>
<evidence type="ECO:0000259" key="7">
    <source>
        <dbReference type="PROSITE" id="PS51296"/>
    </source>
</evidence>
<keyword evidence="3" id="KW-0479">Metal-binding</keyword>
<dbReference type="EMBL" id="WMBA01000024">
    <property type="protein sequence ID" value="MTD55644.1"/>
    <property type="molecule type" value="Genomic_DNA"/>
</dbReference>
<evidence type="ECO:0000256" key="5">
    <source>
        <dbReference type="ARBA" id="ARBA00023004"/>
    </source>
</evidence>
<dbReference type="SUPFAM" id="SSF55961">
    <property type="entry name" value="Bet v1-like"/>
    <property type="match status" value="1"/>
</dbReference>
<dbReference type="InterPro" id="IPR015879">
    <property type="entry name" value="Ring_hydroxy_dOase_asu_C_dom"/>
</dbReference>
<dbReference type="InterPro" id="IPR017941">
    <property type="entry name" value="Rieske_2Fe-2S"/>
</dbReference>
<dbReference type="PRINTS" id="PR00090">
    <property type="entry name" value="RNGDIOXGNASE"/>
</dbReference>
<keyword evidence="4" id="KW-0560">Oxidoreductase</keyword>
<dbReference type="GO" id="GO:0051537">
    <property type="term" value="F:2 iron, 2 sulfur cluster binding"/>
    <property type="evidence" value="ECO:0007669"/>
    <property type="project" value="UniProtKB-KW"/>
</dbReference>
<dbReference type="Pfam" id="PF00848">
    <property type="entry name" value="Ring_hydroxyl_A"/>
    <property type="match status" value="1"/>
</dbReference>
<comment type="caution">
    <text evidence="8">The sequence shown here is derived from an EMBL/GenBank/DDBJ whole genome shotgun (WGS) entry which is preliminary data.</text>
</comment>
<dbReference type="RefSeq" id="WP_154757842.1">
    <property type="nucleotide sequence ID" value="NZ_WMBA01000024.1"/>
</dbReference>
<keyword evidence="9" id="KW-1185">Reference proteome</keyword>
<feature type="domain" description="Rieske" evidence="7">
    <location>
        <begin position="40"/>
        <end position="149"/>
    </location>
</feature>
<dbReference type="PROSITE" id="PS51296">
    <property type="entry name" value="RIESKE"/>
    <property type="match status" value="1"/>
</dbReference>
<keyword evidence="2" id="KW-0001">2Fe-2S</keyword>
<dbReference type="GO" id="GO:0004497">
    <property type="term" value="F:monooxygenase activity"/>
    <property type="evidence" value="ECO:0007669"/>
    <property type="project" value="UniProtKB-ARBA"/>
</dbReference>
<evidence type="ECO:0000256" key="2">
    <source>
        <dbReference type="ARBA" id="ARBA00022714"/>
    </source>
</evidence>
<dbReference type="SUPFAM" id="SSF50022">
    <property type="entry name" value="ISP domain"/>
    <property type="match status" value="1"/>
</dbReference>